<dbReference type="EMBL" id="JAUIZM010000011">
    <property type="protein sequence ID" value="KAK1358020.1"/>
    <property type="molecule type" value="Genomic_DNA"/>
</dbReference>
<proteinExistence type="predicted"/>
<dbReference type="PANTHER" id="PTHR46444">
    <property type="entry name" value="DCD (DEVELOPMENT AND CELL DEATH) DOMAIN PROTEIN-RELATED"/>
    <property type="match status" value="1"/>
</dbReference>
<name>A0AAD8M149_9APIA</name>
<dbReference type="AlphaFoldDB" id="A0AAD8M149"/>
<feature type="domain" description="DCD" evidence="2">
    <location>
        <begin position="120"/>
        <end position="246"/>
    </location>
</feature>
<dbReference type="Pfam" id="PF10539">
    <property type="entry name" value="Dev_Cell_Death"/>
    <property type="match status" value="1"/>
</dbReference>
<feature type="compositionally biased region" description="Polar residues" evidence="1">
    <location>
        <begin position="262"/>
        <end position="273"/>
    </location>
</feature>
<feature type="region of interest" description="Disordered" evidence="1">
    <location>
        <begin position="258"/>
        <end position="280"/>
    </location>
</feature>
<sequence length="481" mass="53476">MYLYGNDTFGGFDFGARPGVPGKTSTIDAFAIWRTAISMGKNKEKKEKKNMRECDAIHIVPGKKIKLETDTVIKASKAPVTAHAPFAESLYPSTSAPRTNSSSKDIIKAEVRKDDKGVDDGYAGFIFMCNNKTKPECYRYGVFGLPAGNKGVVEKIKPGAKLFLFDFQLKLLYGIYEACTVGQLNLEPAAFGGNFPAQVRFRIHKDCLPLPESSFRNAIKDNYQGSKFKPELSSQQVRNLSSLYRPFNPAPAEPVPSVVPQRSLNMNSRSSPSVGIPTDEDRYVSPKPWLSMNDHLRPSAGLPTHNDPYVAHVASQPWLTPPIEHRELSSQHGPYGASATIDHIHLASRHQYMQAPRDPYQLSESRGPYGADDPADIPGSLGSFLRYERPPTITEDEHLRYPSQRENVGGHYNPYTMCGKDKSLNPTNQKRIETCIAVNRNPVIMFHRLGFTQDAGSANFVLEDVGLCISHLCWLCLSSFF</sequence>
<gene>
    <name evidence="3" type="ORF">POM88_051276</name>
</gene>
<protein>
    <submittedName>
        <fullName evidence="3">DCD domain-containing protein</fullName>
    </submittedName>
</protein>
<dbReference type="InterPro" id="IPR013989">
    <property type="entry name" value="Dev_and_cell_death_domain"/>
</dbReference>
<dbReference type="SMART" id="SM00767">
    <property type="entry name" value="DCD"/>
    <property type="match status" value="1"/>
</dbReference>
<evidence type="ECO:0000313" key="3">
    <source>
        <dbReference type="EMBL" id="KAK1358020.1"/>
    </source>
</evidence>
<keyword evidence="4" id="KW-1185">Reference proteome</keyword>
<reference evidence="3" key="2">
    <citation type="submission" date="2023-05" db="EMBL/GenBank/DDBJ databases">
        <authorList>
            <person name="Schelkunov M.I."/>
        </authorList>
    </citation>
    <scope>NUCLEOTIDE SEQUENCE</scope>
    <source>
        <strain evidence="3">Hsosn_3</strain>
        <tissue evidence="3">Leaf</tissue>
    </source>
</reference>
<evidence type="ECO:0000256" key="1">
    <source>
        <dbReference type="SAM" id="MobiDB-lite"/>
    </source>
</evidence>
<evidence type="ECO:0000259" key="2">
    <source>
        <dbReference type="PROSITE" id="PS51222"/>
    </source>
</evidence>
<dbReference type="PANTHER" id="PTHR46444:SF19">
    <property type="entry name" value="OS02G0745600 PROTEIN"/>
    <property type="match status" value="1"/>
</dbReference>
<reference evidence="3" key="1">
    <citation type="submission" date="2023-02" db="EMBL/GenBank/DDBJ databases">
        <title>Genome of toxic invasive species Heracleum sosnowskyi carries increased number of genes despite the absence of recent whole-genome duplications.</title>
        <authorList>
            <person name="Schelkunov M."/>
            <person name="Shtratnikova V."/>
            <person name="Makarenko M."/>
            <person name="Klepikova A."/>
            <person name="Omelchenko D."/>
            <person name="Novikova G."/>
            <person name="Obukhova E."/>
            <person name="Bogdanov V."/>
            <person name="Penin A."/>
            <person name="Logacheva M."/>
        </authorList>
    </citation>
    <scope>NUCLEOTIDE SEQUENCE</scope>
    <source>
        <strain evidence="3">Hsosn_3</strain>
        <tissue evidence="3">Leaf</tissue>
    </source>
</reference>
<dbReference type="PROSITE" id="PS51222">
    <property type="entry name" value="DCD"/>
    <property type="match status" value="1"/>
</dbReference>
<organism evidence="3 4">
    <name type="scientific">Heracleum sosnowskyi</name>
    <dbReference type="NCBI Taxonomy" id="360622"/>
    <lineage>
        <taxon>Eukaryota</taxon>
        <taxon>Viridiplantae</taxon>
        <taxon>Streptophyta</taxon>
        <taxon>Embryophyta</taxon>
        <taxon>Tracheophyta</taxon>
        <taxon>Spermatophyta</taxon>
        <taxon>Magnoliopsida</taxon>
        <taxon>eudicotyledons</taxon>
        <taxon>Gunneridae</taxon>
        <taxon>Pentapetalae</taxon>
        <taxon>asterids</taxon>
        <taxon>campanulids</taxon>
        <taxon>Apiales</taxon>
        <taxon>Apiaceae</taxon>
        <taxon>Apioideae</taxon>
        <taxon>apioid superclade</taxon>
        <taxon>Tordylieae</taxon>
        <taxon>Tordyliinae</taxon>
        <taxon>Heracleum</taxon>
    </lineage>
</organism>
<evidence type="ECO:0000313" key="4">
    <source>
        <dbReference type="Proteomes" id="UP001237642"/>
    </source>
</evidence>
<accession>A0AAD8M149</accession>
<dbReference type="Proteomes" id="UP001237642">
    <property type="component" value="Unassembled WGS sequence"/>
</dbReference>
<comment type="caution">
    <text evidence="3">The sequence shown here is derived from an EMBL/GenBank/DDBJ whole genome shotgun (WGS) entry which is preliminary data.</text>
</comment>